<evidence type="ECO:0000256" key="1">
    <source>
        <dbReference type="SAM" id="MobiDB-lite"/>
    </source>
</evidence>
<dbReference type="Proteomes" id="UP001419268">
    <property type="component" value="Unassembled WGS sequence"/>
</dbReference>
<name>A0AAP0EC97_9MAGN</name>
<proteinExistence type="predicted"/>
<evidence type="ECO:0000313" key="3">
    <source>
        <dbReference type="Proteomes" id="UP001419268"/>
    </source>
</evidence>
<protein>
    <submittedName>
        <fullName evidence="2">Uncharacterized protein</fullName>
    </submittedName>
</protein>
<sequence length="49" mass="5471">MFNNISISCTETSRRPSSRSCRATSPFYASPTFGLQMEGKLKNCAYPYA</sequence>
<organism evidence="2 3">
    <name type="scientific">Stephania cephalantha</name>
    <dbReference type="NCBI Taxonomy" id="152367"/>
    <lineage>
        <taxon>Eukaryota</taxon>
        <taxon>Viridiplantae</taxon>
        <taxon>Streptophyta</taxon>
        <taxon>Embryophyta</taxon>
        <taxon>Tracheophyta</taxon>
        <taxon>Spermatophyta</taxon>
        <taxon>Magnoliopsida</taxon>
        <taxon>Ranunculales</taxon>
        <taxon>Menispermaceae</taxon>
        <taxon>Menispermoideae</taxon>
        <taxon>Cissampelideae</taxon>
        <taxon>Stephania</taxon>
    </lineage>
</organism>
<feature type="region of interest" description="Disordered" evidence="1">
    <location>
        <begin position="1"/>
        <end position="22"/>
    </location>
</feature>
<comment type="caution">
    <text evidence="2">The sequence shown here is derived from an EMBL/GenBank/DDBJ whole genome shotgun (WGS) entry which is preliminary data.</text>
</comment>
<reference evidence="2 3" key="1">
    <citation type="submission" date="2024-01" db="EMBL/GenBank/DDBJ databases">
        <title>Genome assemblies of Stephania.</title>
        <authorList>
            <person name="Yang L."/>
        </authorList>
    </citation>
    <scope>NUCLEOTIDE SEQUENCE [LARGE SCALE GENOMIC DNA]</scope>
    <source>
        <strain evidence="2">JXDWG</strain>
        <tissue evidence="2">Leaf</tissue>
    </source>
</reference>
<gene>
    <name evidence="2" type="ORF">Scep_027979</name>
</gene>
<feature type="compositionally biased region" description="Polar residues" evidence="1">
    <location>
        <begin position="1"/>
        <end position="11"/>
    </location>
</feature>
<dbReference type="AlphaFoldDB" id="A0AAP0EC97"/>
<dbReference type="EMBL" id="JBBNAG010000012">
    <property type="protein sequence ID" value="KAK9088897.1"/>
    <property type="molecule type" value="Genomic_DNA"/>
</dbReference>
<evidence type="ECO:0000313" key="2">
    <source>
        <dbReference type="EMBL" id="KAK9088897.1"/>
    </source>
</evidence>
<accession>A0AAP0EC97</accession>
<keyword evidence="3" id="KW-1185">Reference proteome</keyword>